<evidence type="ECO:0000256" key="15">
    <source>
        <dbReference type="ARBA" id="ARBA00076004"/>
    </source>
</evidence>
<dbReference type="FunFam" id="3.40.630.10:FF:000015">
    <property type="entry name" value="Aminoacyl-histidine dipeptidase PepD"/>
    <property type="match status" value="1"/>
</dbReference>
<evidence type="ECO:0000256" key="13">
    <source>
        <dbReference type="ARBA" id="ARBA00071271"/>
    </source>
</evidence>
<dbReference type="Proteomes" id="UP000244655">
    <property type="component" value="Chromosome"/>
</dbReference>
<organism evidence="19 20">
    <name type="scientific">Candidatus Borreliella tachyglossi</name>
    <dbReference type="NCBI Taxonomy" id="1964448"/>
    <lineage>
        <taxon>Bacteria</taxon>
        <taxon>Pseudomonadati</taxon>
        <taxon>Spirochaetota</taxon>
        <taxon>Spirochaetia</taxon>
        <taxon>Spirochaetales</taxon>
        <taxon>Borreliaceae</taxon>
        <taxon>Borreliella</taxon>
    </lineage>
</organism>
<dbReference type="FunFam" id="3.40.630.10:FF:000018">
    <property type="entry name" value="Aminoacyl-histidine dipeptidase PepD"/>
    <property type="match status" value="1"/>
</dbReference>
<dbReference type="RefSeq" id="WP_108729368.1">
    <property type="nucleotide sequence ID" value="NZ_CP025785.1"/>
</dbReference>
<proteinExistence type="inferred from homology"/>
<reference evidence="19 20" key="1">
    <citation type="submission" date="2018-01" db="EMBL/GenBank/DDBJ databases">
        <title>Genome sequence of Borrelia tachyglossi.</title>
        <authorList>
            <person name="Gofton A.W."/>
        </authorList>
    </citation>
    <scope>NUCLEOTIDE SEQUENCE [LARGE SCALE GENOMIC DNA]</scope>
    <source>
        <strain evidence="19 20">Bc-F10-1268</strain>
    </source>
</reference>
<evidence type="ECO:0000256" key="14">
    <source>
        <dbReference type="ARBA" id="ARBA00075285"/>
    </source>
</evidence>
<dbReference type="InterPro" id="IPR001160">
    <property type="entry name" value="Peptidase_M20C"/>
</dbReference>
<keyword evidence="7" id="KW-0482">Metalloprotease</keyword>
<dbReference type="Gene3D" id="3.40.630.10">
    <property type="entry name" value="Zn peptidases"/>
    <property type="match status" value="2"/>
</dbReference>
<keyword evidence="20" id="KW-1185">Reference proteome</keyword>
<evidence type="ECO:0000256" key="17">
    <source>
        <dbReference type="ARBA" id="ARBA00078074"/>
    </source>
</evidence>
<evidence type="ECO:0000313" key="19">
    <source>
        <dbReference type="EMBL" id="AWG42969.1"/>
    </source>
</evidence>
<dbReference type="Pfam" id="PF07687">
    <property type="entry name" value="M20_dimer"/>
    <property type="match status" value="1"/>
</dbReference>
<dbReference type="EC" id="3.4.13.18" evidence="10"/>
<evidence type="ECO:0000256" key="8">
    <source>
        <dbReference type="ARBA" id="ARBA00023285"/>
    </source>
</evidence>
<keyword evidence="5" id="KW-0378">Hydrolase</keyword>
<comment type="cofactor">
    <cofactor evidence="2">
        <name>Zn(2+)</name>
        <dbReference type="ChEBI" id="CHEBI:29105"/>
    </cofactor>
</comment>
<evidence type="ECO:0000256" key="9">
    <source>
        <dbReference type="ARBA" id="ARBA00036421"/>
    </source>
</evidence>
<evidence type="ECO:0000256" key="11">
    <source>
        <dbReference type="ARBA" id="ARBA00044252"/>
    </source>
</evidence>
<dbReference type="PANTHER" id="PTHR43501:SF1">
    <property type="entry name" value="CYTOSOL NON-SPECIFIC DIPEPTIDASE"/>
    <property type="match status" value="1"/>
</dbReference>
<keyword evidence="8" id="KW-0170">Cobalt</keyword>
<keyword evidence="6" id="KW-0862">Zinc</keyword>
<dbReference type="AlphaFoldDB" id="A0A2S1LXE2"/>
<evidence type="ECO:0000256" key="3">
    <source>
        <dbReference type="ARBA" id="ARBA00022670"/>
    </source>
</evidence>
<dbReference type="GO" id="GO:0005829">
    <property type="term" value="C:cytosol"/>
    <property type="evidence" value="ECO:0007669"/>
    <property type="project" value="TreeGrafter"/>
</dbReference>
<evidence type="ECO:0000256" key="7">
    <source>
        <dbReference type="ARBA" id="ARBA00023049"/>
    </source>
</evidence>
<dbReference type="InterPro" id="IPR002933">
    <property type="entry name" value="Peptidase_M20"/>
</dbReference>
<keyword evidence="4" id="KW-0479">Metal-binding</keyword>
<dbReference type="InterPro" id="IPR011650">
    <property type="entry name" value="Peptidase_M20_dimer"/>
</dbReference>
<dbReference type="NCBIfam" id="TIGR01893">
    <property type="entry name" value="aa-his-dipept"/>
    <property type="match status" value="1"/>
</dbReference>
<dbReference type="PRINTS" id="PR00934">
    <property type="entry name" value="XHISDIPTASE"/>
</dbReference>
<dbReference type="PIRSF" id="PIRSF016599">
    <property type="entry name" value="Xaa-His_dipept"/>
    <property type="match status" value="1"/>
</dbReference>
<dbReference type="EMBL" id="CP025785">
    <property type="protein sequence ID" value="AWG42969.1"/>
    <property type="molecule type" value="Genomic_DNA"/>
</dbReference>
<feature type="domain" description="Peptidase M20 dimerisation" evidence="18">
    <location>
        <begin position="205"/>
        <end position="264"/>
    </location>
</feature>
<evidence type="ECO:0000256" key="4">
    <source>
        <dbReference type="ARBA" id="ARBA00022723"/>
    </source>
</evidence>
<evidence type="ECO:0000256" key="12">
    <source>
        <dbReference type="ARBA" id="ARBA00061423"/>
    </source>
</evidence>
<dbReference type="GO" id="GO:0070573">
    <property type="term" value="F:metallodipeptidase activity"/>
    <property type="evidence" value="ECO:0007669"/>
    <property type="project" value="TreeGrafter"/>
</dbReference>
<dbReference type="PANTHER" id="PTHR43501">
    <property type="entry name" value="CYTOSOL NON-SPECIFIC DIPEPTIDASE"/>
    <property type="match status" value="1"/>
</dbReference>
<keyword evidence="3" id="KW-0645">Protease</keyword>
<comment type="cofactor">
    <cofactor evidence="1">
        <name>Co(2+)</name>
        <dbReference type="ChEBI" id="CHEBI:48828"/>
    </cofactor>
</comment>
<dbReference type="GO" id="GO:0046872">
    <property type="term" value="F:metal ion binding"/>
    <property type="evidence" value="ECO:0007669"/>
    <property type="project" value="UniProtKB-KW"/>
</dbReference>
<dbReference type="Pfam" id="PF01546">
    <property type="entry name" value="Peptidase_M20"/>
    <property type="match status" value="1"/>
</dbReference>
<protein>
    <recommendedName>
        <fullName evidence="13">Cytosol non-specific dipeptidase</fullName>
        <ecNumber evidence="10">3.4.13.18</ecNumber>
    </recommendedName>
    <alternativeName>
        <fullName evidence="16">Aminoacyl-histidine dipeptidase</fullName>
    </alternativeName>
    <alternativeName>
        <fullName evidence="15">Beta-alanyl-histidine dipeptidase</fullName>
    </alternativeName>
    <alternativeName>
        <fullName evidence="14">Carnosinase</fullName>
    </alternativeName>
    <alternativeName>
        <fullName evidence="11">Peptidase D</fullName>
    </alternativeName>
    <alternativeName>
        <fullName evidence="17">Xaa-His dipeptidase</fullName>
    </alternativeName>
</protein>
<evidence type="ECO:0000256" key="10">
    <source>
        <dbReference type="ARBA" id="ARBA00038976"/>
    </source>
</evidence>
<evidence type="ECO:0000313" key="20">
    <source>
        <dbReference type="Proteomes" id="UP000244655"/>
    </source>
</evidence>
<dbReference type="OrthoDB" id="9773892at2"/>
<evidence type="ECO:0000256" key="5">
    <source>
        <dbReference type="ARBA" id="ARBA00022801"/>
    </source>
</evidence>
<evidence type="ECO:0000256" key="1">
    <source>
        <dbReference type="ARBA" id="ARBA00001941"/>
    </source>
</evidence>
<comment type="catalytic activity">
    <reaction evidence="9">
        <text>Hydrolysis of dipeptides, preferentially hydrophobic dipeptides including prolyl amino acids.</text>
        <dbReference type="EC" id="3.4.13.18"/>
    </reaction>
</comment>
<dbReference type="GO" id="GO:0006508">
    <property type="term" value="P:proteolysis"/>
    <property type="evidence" value="ECO:0007669"/>
    <property type="project" value="UniProtKB-KW"/>
</dbReference>
<evidence type="ECO:0000256" key="2">
    <source>
        <dbReference type="ARBA" id="ARBA00001947"/>
    </source>
</evidence>
<evidence type="ECO:0000256" key="6">
    <source>
        <dbReference type="ARBA" id="ARBA00022833"/>
    </source>
</evidence>
<evidence type="ECO:0000259" key="18">
    <source>
        <dbReference type="Pfam" id="PF07687"/>
    </source>
</evidence>
<accession>A0A2S1LXE2</accession>
<comment type="similarity">
    <text evidence="12">Belongs to the peptidase M20C family.</text>
</comment>
<evidence type="ECO:0000256" key="16">
    <source>
        <dbReference type="ARBA" id="ARBA00077688"/>
    </source>
</evidence>
<dbReference type="SUPFAM" id="SSF53187">
    <property type="entry name" value="Zn-dependent exopeptidases"/>
    <property type="match status" value="1"/>
</dbReference>
<sequence length="473" mass="53231">MENIVIDYFRRISQIPRCSKNLKGISNFIKEEAKKFGHSFREDSTGNIVVEIKSNGGGNTGPIILQAHTDMVCEKNESVIHDFQRDPIKIIENNGYFSAAGTTLGADDGIGVAMMLGIMSESESFKHPSLELLFTVDEEIGLIGAIGLDPSLCNGRLLINLDGEEEGYFLVGCAGSRLVNVNFEPKYRQGRKRLGIEILFTALKGGHSGADIHMDLANSLKLIFFALSRLRSKMEFEIEYIYGGDKSNAIPREAKTLIYIEPENYPLLERELELFKIHSKEMYTLDCDFEIILRKVDSSDNVLDDMDQDKLLNVGMAFLHGVQKVENYDEKLVRTSLNFASLSKVDDKYQFVFTIRSLLDIEKEYIFSHISAIGNLAGVDLEIVYDYPAWKPAHDSRLLQHLRDVYKDMYHKDAKTIVIHAGLETGIISSKLGGIDSVTIGPWIESVHTPRERVDIASTIRVYDFLKKSLEGL</sequence>
<name>A0A2S1LXE2_9SPIR</name>
<gene>
    <name evidence="19" type="ORF">CR532_03165</name>
</gene>